<keyword evidence="7 14" id="KW-0378">Hydrolase</keyword>
<evidence type="ECO:0000256" key="10">
    <source>
        <dbReference type="ARBA" id="ARBA00023157"/>
    </source>
</evidence>
<dbReference type="Proteomes" id="UP000028045">
    <property type="component" value="Unassembled WGS sequence"/>
</dbReference>
<dbReference type="GO" id="GO:0008235">
    <property type="term" value="F:metalloexopeptidase activity"/>
    <property type="evidence" value="ECO:0007669"/>
    <property type="project" value="InterPro"/>
</dbReference>
<evidence type="ECO:0000256" key="9">
    <source>
        <dbReference type="ARBA" id="ARBA00023145"/>
    </source>
</evidence>
<keyword evidence="5 14" id="KW-0479">Metal-binding</keyword>
<dbReference type="EC" id="3.4.-.-" evidence="14"/>
<keyword evidence="11" id="KW-0325">Glycoprotein</keyword>
<evidence type="ECO:0000256" key="6">
    <source>
        <dbReference type="ARBA" id="ARBA00022729"/>
    </source>
</evidence>
<protein>
    <recommendedName>
        <fullName evidence="14">Peptide hydrolase</fullName>
        <ecNumber evidence="14">3.4.-.-</ecNumber>
    </recommendedName>
</protein>
<organism evidence="16 17">
    <name type="scientific">Stachybotrys chartarum (strain CBS 109288 / IBT 7711)</name>
    <name type="common">Toxic black mold</name>
    <name type="synonym">Stilbospora chartarum</name>
    <dbReference type="NCBI Taxonomy" id="1280523"/>
    <lineage>
        <taxon>Eukaryota</taxon>
        <taxon>Fungi</taxon>
        <taxon>Dikarya</taxon>
        <taxon>Ascomycota</taxon>
        <taxon>Pezizomycotina</taxon>
        <taxon>Sordariomycetes</taxon>
        <taxon>Hypocreomycetidae</taxon>
        <taxon>Hypocreales</taxon>
        <taxon>Stachybotryaceae</taxon>
        <taxon>Stachybotrys</taxon>
    </lineage>
</organism>
<evidence type="ECO:0000256" key="5">
    <source>
        <dbReference type="ARBA" id="ARBA00022723"/>
    </source>
</evidence>
<evidence type="ECO:0000256" key="14">
    <source>
        <dbReference type="RuleBase" id="RU361240"/>
    </source>
</evidence>
<comment type="similarity">
    <text evidence="13">Belongs to the peptidase M28 family. M28E subfamily.</text>
</comment>
<dbReference type="SUPFAM" id="SSF53187">
    <property type="entry name" value="Zn-dependent exopeptidases"/>
    <property type="match status" value="1"/>
</dbReference>
<dbReference type="EMBL" id="KL648731">
    <property type="protein sequence ID" value="KEY64661.1"/>
    <property type="molecule type" value="Genomic_DNA"/>
</dbReference>
<evidence type="ECO:0000256" key="4">
    <source>
        <dbReference type="ARBA" id="ARBA00022670"/>
    </source>
</evidence>
<evidence type="ECO:0000256" key="8">
    <source>
        <dbReference type="ARBA" id="ARBA00022833"/>
    </source>
</evidence>
<dbReference type="GO" id="GO:0004177">
    <property type="term" value="F:aminopeptidase activity"/>
    <property type="evidence" value="ECO:0007669"/>
    <property type="project" value="UniProtKB-KW"/>
</dbReference>
<reference evidence="16 17" key="1">
    <citation type="journal article" date="2014" name="BMC Genomics">
        <title>Comparative genome sequencing reveals chemotype-specific gene clusters in the toxigenic black mold Stachybotrys.</title>
        <authorList>
            <person name="Semeiks J."/>
            <person name="Borek D."/>
            <person name="Otwinowski Z."/>
            <person name="Grishin N.V."/>
        </authorList>
    </citation>
    <scope>NUCLEOTIDE SEQUENCE [LARGE SCALE GENOMIC DNA]</scope>
    <source>
        <strain evidence="17">CBS 109288 / IBT 7711</strain>
    </source>
</reference>
<keyword evidence="17" id="KW-1185">Reference proteome</keyword>
<comment type="function">
    <text evidence="12">Extracellular aminopeptidase that allows assimilation of proteinaceous substrates.</text>
</comment>
<feature type="chain" id="PRO_5005106031" description="Peptide hydrolase" evidence="14">
    <location>
        <begin position="20"/>
        <end position="389"/>
    </location>
</feature>
<name>A0A084AH82_STACB</name>
<accession>A0A084AH82</accession>
<dbReference type="InterPro" id="IPR007484">
    <property type="entry name" value="Peptidase_M28"/>
</dbReference>
<dbReference type="HOGENOM" id="CLU_025866_0_0_1"/>
<dbReference type="Pfam" id="PF04389">
    <property type="entry name" value="Peptidase_M28"/>
    <property type="match status" value="1"/>
</dbReference>
<sequence>MLFNAALVALLASFQIAAAVPVTEDDATVQVNKALRLIKTSEEDPGQWVTDEQKDELVVQKINFIDITDIQDEGVLSILSTPDDQPTITERQVRYPTTLTRQSVANPLISQASTSGPQSWLTTLTNYNNRHYRSTTGTQAGTWLLSQVRSIAAANPAIVVTTFAHSFNQPSIIARIPGQSAELIIVGAHYDSTAGSTTARSPGADDNGSGTVTIMEALRVLANARFAPENTIEFHWYGGEEGGLLGSQAVFSNYRTTGRQVLAFVNQDMTGYSPNGRISIYTDYVDASLTAYARLVAQGYTGVATSSDACGYGCSDHASARSNGFRKFHTTSLRSVLTSPAAAYVNEDTMADSSPYIHTSRDTYSTIMWPAILRHVRFTIGFLVEASYI</sequence>
<feature type="signal peptide" evidence="14">
    <location>
        <begin position="1"/>
        <end position="19"/>
    </location>
</feature>
<evidence type="ECO:0000259" key="15">
    <source>
        <dbReference type="Pfam" id="PF04389"/>
    </source>
</evidence>
<proteinExistence type="inferred from homology"/>
<evidence type="ECO:0000256" key="7">
    <source>
        <dbReference type="ARBA" id="ARBA00022801"/>
    </source>
</evidence>
<keyword evidence="8 14" id="KW-0862">Zinc</keyword>
<comment type="cofactor">
    <cofactor evidence="1">
        <name>Zn(2+)</name>
        <dbReference type="ChEBI" id="CHEBI:29105"/>
    </cofactor>
</comment>
<gene>
    <name evidence="16" type="ORF">S7711_02861</name>
</gene>
<evidence type="ECO:0000256" key="2">
    <source>
        <dbReference type="ARBA" id="ARBA00011245"/>
    </source>
</evidence>
<dbReference type="AlphaFoldDB" id="A0A084AH82"/>
<dbReference type="GO" id="GO:0006508">
    <property type="term" value="P:proteolysis"/>
    <property type="evidence" value="ECO:0007669"/>
    <property type="project" value="UniProtKB-KW"/>
</dbReference>
<keyword evidence="10" id="KW-1015">Disulfide bond</keyword>
<feature type="domain" description="Peptidase M28" evidence="15">
    <location>
        <begin position="172"/>
        <end position="378"/>
    </location>
</feature>
<dbReference type="PANTHER" id="PTHR12147:SF56">
    <property type="entry name" value="AMINOPEPTIDASE YDR415C-RELATED"/>
    <property type="match status" value="1"/>
</dbReference>
<dbReference type="PANTHER" id="PTHR12147">
    <property type="entry name" value="METALLOPEPTIDASE M28 FAMILY MEMBER"/>
    <property type="match status" value="1"/>
</dbReference>
<dbReference type="GO" id="GO:0046872">
    <property type="term" value="F:metal ion binding"/>
    <property type="evidence" value="ECO:0007669"/>
    <property type="project" value="UniProtKB-KW"/>
</dbReference>
<evidence type="ECO:0000256" key="3">
    <source>
        <dbReference type="ARBA" id="ARBA00022438"/>
    </source>
</evidence>
<comment type="subunit">
    <text evidence="2">Monomer.</text>
</comment>
<evidence type="ECO:0000313" key="17">
    <source>
        <dbReference type="Proteomes" id="UP000028045"/>
    </source>
</evidence>
<keyword evidence="6 14" id="KW-0732">Signal</keyword>
<evidence type="ECO:0000256" key="13">
    <source>
        <dbReference type="ARBA" id="ARBA00043962"/>
    </source>
</evidence>
<evidence type="ECO:0000256" key="12">
    <source>
        <dbReference type="ARBA" id="ARBA00043843"/>
    </source>
</evidence>
<dbReference type="OrthoDB" id="2214at2759"/>
<evidence type="ECO:0000256" key="1">
    <source>
        <dbReference type="ARBA" id="ARBA00001947"/>
    </source>
</evidence>
<evidence type="ECO:0000256" key="11">
    <source>
        <dbReference type="ARBA" id="ARBA00023180"/>
    </source>
</evidence>
<evidence type="ECO:0000313" key="16">
    <source>
        <dbReference type="EMBL" id="KEY64661.1"/>
    </source>
</evidence>
<keyword evidence="3" id="KW-0031">Aminopeptidase</keyword>
<dbReference type="InterPro" id="IPR045175">
    <property type="entry name" value="M28_fam"/>
</dbReference>
<keyword evidence="4 14" id="KW-0645">Protease</keyword>
<keyword evidence="9" id="KW-0865">Zymogen</keyword>
<dbReference type="Gene3D" id="3.40.630.10">
    <property type="entry name" value="Zn peptidases"/>
    <property type="match status" value="1"/>
</dbReference>